<dbReference type="KEGG" id="sari:H5J25_11945"/>
<dbReference type="Proteomes" id="UP000595894">
    <property type="component" value="Chromosome"/>
</dbReference>
<protein>
    <submittedName>
        <fullName evidence="1">DUF1465 family protein</fullName>
    </submittedName>
</protein>
<dbReference type="AlphaFoldDB" id="A0A974S377"/>
<dbReference type="RefSeq" id="WP_202091279.1">
    <property type="nucleotide sequence ID" value="NZ_CP061035.1"/>
</dbReference>
<proteinExistence type="predicted"/>
<dbReference type="Gene3D" id="1.10.8.930">
    <property type="entry name" value="Protein of unknown function DUF1465"/>
    <property type="match status" value="1"/>
</dbReference>
<evidence type="ECO:0000313" key="2">
    <source>
        <dbReference type="Proteomes" id="UP000595894"/>
    </source>
</evidence>
<sequence>MHRRLIDTLYVDAMVLADEARSYFDEAGRLEREALDPMARVSFSCESLKVTTRLMHIIAWLLTQRAVDAGELRAADALDPSRRLGPAPVSEAHAVSSMPTQARALITASAELYRRVARLDDSQADEGPSGALMSPVQSMHARLASSF</sequence>
<gene>
    <name evidence="1" type="ORF">H5J25_11945</name>
</gene>
<reference evidence="2" key="1">
    <citation type="submission" date="2020-09" db="EMBL/GenBank/DDBJ databases">
        <title>Sphingomonas sp., a new species isolated from pork steak.</title>
        <authorList>
            <person name="Heidler von Heilborn D."/>
        </authorList>
    </citation>
    <scope>NUCLEOTIDE SEQUENCE [LARGE SCALE GENOMIC DNA]</scope>
</reference>
<evidence type="ECO:0000313" key="1">
    <source>
        <dbReference type="EMBL" id="QQV76224.1"/>
    </source>
</evidence>
<dbReference type="Pfam" id="PF07323">
    <property type="entry name" value="DUF1465"/>
    <property type="match status" value="1"/>
</dbReference>
<name>A0A974S377_9SPHN</name>
<dbReference type="InterPro" id="IPR010848">
    <property type="entry name" value="DUF1465"/>
</dbReference>
<dbReference type="EMBL" id="CP061035">
    <property type="protein sequence ID" value="QQV76224.1"/>
    <property type="molecule type" value="Genomic_DNA"/>
</dbReference>
<accession>A0A974S377</accession>
<keyword evidence="2" id="KW-1185">Reference proteome</keyword>
<dbReference type="InterPro" id="IPR038301">
    <property type="entry name" value="AraC-like_sf"/>
</dbReference>
<organism evidence="1 2">
    <name type="scientific">Sphingomonas aliaeris</name>
    <dbReference type="NCBI Taxonomy" id="2759526"/>
    <lineage>
        <taxon>Bacteria</taxon>
        <taxon>Pseudomonadati</taxon>
        <taxon>Pseudomonadota</taxon>
        <taxon>Alphaproteobacteria</taxon>
        <taxon>Sphingomonadales</taxon>
        <taxon>Sphingomonadaceae</taxon>
        <taxon>Sphingomonas</taxon>
    </lineage>
</organism>